<organism evidence="3 4">
    <name type="scientific">Staphylococcus cohnii</name>
    <dbReference type="NCBI Taxonomy" id="29382"/>
    <lineage>
        <taxon>Bacteria</taxon>
        <taxon>Bacillati</taxon>
        <taxon>Bacillota</taxon>
        <taxon>Bacilli</taxon>
        <taxon>Bacillales</taxon>
        <taxon>Staphylococcaceae</taxon>
        <taxon>Staphylococcus</taxon>
        <taxon>Staphylococcus cohnii species complex</taxon>
    </lineage>
</organism>
<dbReference type="SUPFAM" id="SSF46785">
    <property type="entry name" value="Winged helix' DNA-binding domain"/>
    <property type="match status" value="1"/>
</dbReference>
<keyword evidence="1" id="KW-0238">DNA-binding</keyword>
<comment type="caution">
    <text evidence="3">The sequence shown here is derived from an EMBL/GenBank/DDBJ whole genome shotgun (WGS) entry which is preliminary data.</text>
</comment>
<dbReference type="Pfam" id="PF01022">
    <property type="entry name" value="HTH_5"/>
    <property type="match status" value="1"/>
</dbReference>
<dbReference type="InterPro" id="IPR036388">
    <property type="entry name" value="WH-like_DNA-bd_sf"/>
</dbReference>
<evidence type="ECO:0000313" key="4">
    <source>
        <dbReference type="Proteomes" id="UP000241208"/>
    </source>
</evidence>
<protein>
    <submittedName>
        <fullName evidence="3">Transcriptional regulator</fullName>
    </submittedName>
</protein>
<evidence type="ECO:0000313" key="3">
    <source>
        <dbReference type="EMBL" id="PTF59518.1"/>
    </source>
</evidence>
<dbReference type="Proteomes" id="UP000241208">
    <property type="component" value="Unassembled WGS sequence"/>
</dbReference>
<feature type="domain" description="HTH arsR-type" evidence="2">
    <location>
        <begin position="1"/>
        <end position="93"/>
    </location>
</feature>
<dbReference type="SMART" id="SM00418">
    <property type="entry name" value="HTH_ARSR"/>
    <property type="match status" value="1"/>
</dbReference>
<evidence type="ECO:0000259" key="2">
    <source>
        <dbReference type="PROSITE" id="PS50987"/>
    </source>
</evidence>
<dbReference type="PANTHER" id="PTHR38600:SF1">
    <property type="entry name" value="TRANSCRIPTIONAL REGULATORY PROTEIN"/>
    <property type="match status" value="1"/>
</dbReference>
<dbReference type="GO" id="GO:0003700">
    <property type="term" value="F:DNA-binding transcription factor activity"/>
    <property type="evidence" value="ECO:0007669"/>
    <property type="project" value="InterPro"/>
</dbReference>
<dbReference type="InterPro" id="IPR011991">
    <property type="entry name" value="ArsR-like_HTH"/>
</dbReference>
<dbReference type="PRINTS" id="PR00778">
    <property type="entry name" value="HTHARSR"/>
</dbReference>
<evidence type="ECO:0000256" key="1">
    <source>
        <dbReference type="ARBA" id="ARBA00023125"/>
    </source>
</evidence>
<dbReference type="GO" id="GO:0003677">
    <property type="term" value="F:DNA binding"/>
    <property type="evidence" value="ECO:0007669"/>
    <property type="project" value="UniProtKB-KW"/>
</dbReference>
<dbReference type="AlphaFoldDB" id="A0A2T4LP21"/>
<dbReference type="PANTHER" id="PTHR38600">
    <property type="entry name" value="TRANSCRIPTIONAL REGULATORY PROTEIN"/>
    <property type="match status" value="1"/>
</dbReference>
<proteinExistence type="predicted"/>
<reference evidence="3 4" key="1">
    <citation type="journal article" date="2016" name="Front. Microbiol.">
        <title>Comprehensive Phylogenetic Analysis of Bovine Non-aureus Staphylococci Species Based on Whole-Genome Sequencing.</title>
        <authorList>
            <person name="Naushad S."/>
            <person name="Barkema H.W."/>
            <person name="Luby C."/>
            <person name="Condas L.A."/>
            <person name="Nobrega D.B."/>
            <person name="Carson D.A."/>
            <person name="De Buck J."/>
        </authorList>
    </citation>
    <scope>NUCLEOTIDE SEQUENCE [LARGE SCALE GENOMIC DNA]</scope>
    <source>
        <strain evidence="3 4">SNUC 3829</strain>
    </source>
</reference>
<sequence length="101" mass="12074">MNNTKVKYDVFQAIADPKRRKIIKLLADNEKSIKSITQDFNISRTAVNKHLNILYQAELVTKKKSGKETRYKLKPKKLIEVEKWIKYFEKYWDNQLSNLKN</sequence>
<dbReference type="CDD" id="cd00090">
    <property type="entry name" value="HTH_ARSR"/>
    <property type="match status" value="1"/>
</dbReference>
<feature type="non-terminal residue" evidence="3">
    <location>
        <position position="101"/>
    </location>
</feature>
<dbReference type="RefSeq" id="WP_107523795.1">
    <property type="nucleotide sequence ID" value="NZ_PYZR01000314.1"/>
</dbReference>
<accession>A0A2T4LP21</accession>
<dbReference type="NCBIfam" id="NF033788">
    <property type="entry name" value="HTH_metalloreg"/>
    <property type="match status" value="1"/>
</dbReference>
<dbReference type="InterPro" id="IPR036390">
    <property type="entry name" value="WH_DNA-bd_sf"/>
</dbReference>
<dbReference type="InterPro" id="IPR001845">
    <property type="entry name" value="HTH_ArsR_DNA-bd_dom"/>
</dbReference>
<dbReference type="EMBL" id="PYZR01000314">
    <property type="protein sequence ID" value="PTF59518.1"/>
    <property type="molecule type" value="Genomic_DNA"/>
</dbReference>
<gene>
    <name evidence="3" type="ORF">BUY34_13290</name>
</gene>
<name>A0A2T4LP21_9STAP</name>
<dbReference type="Gene3D" id="1.10.10.10">
    <property type="entry name" value="Winged helix-like DNA-binding domain superfamily/Winged helix DNA-binding domain"/>
    <property type="match status" value="1"/>
</dbReference>
<dbReference type="PROSITE" id="PS50987">
    <property type="entry name" value="HTH_ARSR_2"/>
    <property type="match status" value="1"/>
</dbReference>